<evidence type="ECO:0000313" key="2">
    <source>
        <dbReference type="Proteomes" id="UP000184356"/>
    </source>
</evidence>
<proteinExistence type="predicted"/>
<name>A0A1L9TQX6_9EURO</name>
<dbReference type="EMBL" id="KV878583">
    <property type="protein sequence ID" value="OJJ61775.1"/>
    <property type="molecule type" value="Genomic_DNA"/>
</dbReference>
<protein>
    <submittedName>
        <fullName evidence="1">Uncharacterized protein</fullName>
    </submittedName>
</protein>
<dbReference type="AlphaFoldDB" id="A0A1L9TQX6"/>
<dbReference type="GeneID" id="63765642"/>
<dbReference type="RefSeq" id="XP_040705581.1">
    <property type="nucleotide sequence ID" value="XM_040849569.1"/>
</dbReference>
<sequence>MLTATTLCIHTHHCPDSLTKWYAHIDGLSAIMQYYRPKQISSPIIAAIYDQHQKFKVLLSRLMHLSEPIISWLREPGEGLLRDLIQLLTDLSCLASFADADSPDQQDYQSFLAECLALEKRHIAFYLKIKGAGDPPVYARGELKAKIPDTDDLFGPAYKFDSVGQANLYIFLWTSLSCLYPLIQRLRILANADTPEYLQTDHPSPSHNTVHHLTVFYISKALRCLPYCTQSGMNSWSIFYGIIVAGQAARVFSHISDWERFLWAQEVVQYCARCGFDLAARLYETWWEYWAVPERRNFYRLPYHRELARSKEYHVPQQQRLQGLIQGGGL</sequence>
<keyword evidence="2" id="KW-1185">Reference proteome</keyword>
<dbReference type="Proteomes" id="UP000184356">
    <property type="component" value="Unassembled WGS sequence"/>
</dbReference>
<organism evidence="1 2">
    <name type="scientific">Aspergillus sydowii CBS 593.65</name>
    <dbReference type="NCBI Taxonomy" id="1036612"/>
    <lineage>
        <taxon>Eukaryota</taxon>
        <taxon>Fungi</taxon>
        <taxon>Dikarya</taxon>
        <taxon>Ascomycota</taxon>
        <taxon>Pezizomycotina</taxon>
        <taxon>Eurotiomycetes</taxon>
        <taxon>Eurotiomycetidae</taxon>
        <taxon>Eurotiales</taxon>
        <taxon>Aspergillaceae</taxon>
        <taxon>Aspergillus</taxon>
        <taxon>Aspergillus subgen. Nidulantes</taxon>
    </lineage>
</organism>
<reference evidence="2" key="1">
    <citation type="journal article" date="2017" name="Genome Biol.">
        <title>Comparative genomics reveals high biological diversity and specific adaptations in the industrially and medically important fungal genus Aspergillus.</title>
        <authorList>
            <person name="de Vries R.P."/>
            <person name="Riley R."/>
            <person name="Wiebenga A."/>
            <person name="Aguilar-Osorio G."/>
            <person name="Amillis S."/>
            <person name="Uchima C.A."/>
            <person name="Anderluh G."/>
            <person name="Asadollahi M."/>
            <person name="Askin M."/>
            <person name="Barry K."/>
            <person name="Battaglia E."/>
            <person name="Bayram O."/>
            <person name="Benocci T."/>
            <person name="Braus-Stromeyer S.A."/>
            <person name="Caldana C."/>
            <person name="Canovas D."/>
            <person name="Cerqueira G.C."/>
            <person name="Chen F."/>
            <person name="Chen W."/>
            <person name="Choi C."/>
            <person name="Clum A."/>
            <person name="Dos Santos R.A."/>
            <person name="Damasio A.R."/>
            <person name="Diallinas G."/>
            <person name="Emri T."/>
            <person name="Fekete E."/>
            <person name="Flipphi M."/>
            <person name="Freyberg S."/>
            <person name="Gallo A."/>
            <person name="Gournas C."/>
            <person name="Habgood R."/>
            <person name="Hainaut M."/>
            <person name="Harispe M.L."/>
            <person name="Henrissat B."/>
            <person name="Hilden K.S."/>
            <person name="Hope R."/>
            <person name="Hossain A."/>
            <person name="Karabika E."/>
            <person name="Karaffa L."/>
            <person name="Karanyi Z."/>
            <person name="Krasevec N."/>
            <person name="Kuo A."/>
            <person name="Kusch H."/>
            <person name="LaButti K."/>
            <person name="Lagendijk E.L."/>
            <person name="Lapidus A."/>
            <person name="Levasseur A."/>
            <person name="Lindquist E."/>
            <person name="Lipzen A."/>
            <person name="Logrieco A.F."/>
            <person name="MacCabe A."/>
            <person name="Maekelae M.R."/>
            <person name="Malavazi I."/>
            <person name="Melin P."/>
            <person name="Meyer V."/>
            <person name="Mielnichuk N."/>
            <person name="Miskei M."/>
            <person name="Molnar A.P."/>
            <person name="Mule G."/>
            <person name="Ngan C.Y."/>
            <person name="Orejas M."/>
            <person name="Orosz E."/>
            <person name="Ouedraogo J.P."/>
            <person name="Overkamp K.M."/>
            <person name="Park H.-S."/>
            <person name="Perrone G."/>
            <person name="Piumi F."/>
            <person name="Punt P.J."/>
            <person name="Ram A.F."/>
            <person name="Ramon A."/>
            <person name="Rauscher S."/>
            <person name="Record E."/>
            <person name="Riano-Pachon D.M."/>
            <person name="Robert V."/>
            <person name="Roehrig J."/>
            <person name="Ruller R."/>
            <person name="Salamov A."/>
            <person name="Salih N.S."/>
            <person name="Samson R.A."/>
            <person name="Sandor E."/>
            <person name="Sanguinetti M."/>
            <person name="Schuetze T."/>
            <person name="Sepcic K."/>
            <person name="Shelest E."/>
            <person name="Sherlock G."/>
            <person name="Sophianopoulou V."/>
            <person name="Squina F.M."/>
            <person name="Sun H."/>
            <person name="Susca A."/>
            <person name="Todd R.B."/>
            <person name="Tsang A."/>
            <person name="Unkles S.E."/>
            <person name="van de Wiele N."/>
            <person name="van Rossen-Uffink D."/>
            <person name="Oliveira J.V."/>
            <person name="Vesth T.C."/>
            <person name="Visser J."/>
            <person name="Yu J.-H."/>
            <person name="Zhou M."/>
            <person name="Andersen M.R."/>
            <person name="Archer D.B."/>
            <person name="Baker S.E."/>
            <person name="Benoit I."/>
            <person name="Brakhage A.A."/>
            <person name="Braus G.H."/>
            <person name="Fischer R."/>
            <person name="Frisvad J.C."/>
            <person name="Goldman G.H."/>
            <person name="Houbraken J."/>
            <person name="Oakley B."/>
            <person name="Pocsi I."/>
            <person name="Scazzocchio C."/>
            <person name="Seiboth B."/>
            <person name="vanKuyk P.A."/>
            <person name="Wortman J."/>
            <person name="Dyer P.S."/>
            <person name="Grigoriev I.V."/>
        </authorList>
    </citation>
    <scope>NUCLEOTIDE SEQUENCE [LARGE SCALE GENOMIC DNA]</scope>
    <source>
        <strain evidence="2">CBS 593.65</strain>
    </source>
</reference>
<dbReference type="VEuPathDB" id="FungiDB:ASPSYDRAFT_586381"/>
<dbReference type="OrthoDB" id="4491390at2759"/>
<accession>A0A1L9TQX6</accession>
<evidence type="ECO:0000313" key="1">
    <source>
        <dbReference type="EMBL" id="OJJ61775.1"/>
    </source>
</evidence>
<gene>
    <name evidence="1" type="ORF">ASPSYDRAFT_586381</name>
</gene>